<feature type="transmembrane region" description="Helical" evidence="2">
    <location>
        <begin position="21"/>
        <end position="43"/>
    </location>
</feature>
<feature type="compositionally biased region" description="Basic and acidic residues" evidence="1">
    <location>
        <begin position="348"/>
        <end position="368"/>
    </location>
</feature>
<keyword evidence="2" id="KW-0472">Membrane</keyword>
<keyword evidence="2" id="KW-1133">Transmembrane helix</keyword>
<feature type="region of interest" description="Disordered" evidence="1">
    <location>
        <begin position="1328"/>
        <end position="1411"/>
    </location>
</feature>
<feature type="compositionally biased region" description="Basic and acidic residues" evidence="1">
    <location>
        <begin position="1339"/>
        <end position="1354"/>
    </location>
</feature>
<feature type="compositionally biased region" description="Low complexity" evidence="1">
    <location>
        <begin position="840"/>
        <end position="859"/>
    </location>
</feature>
<feature type="region of interest" description="Disordered" evidence="1">
    <location>
        <begin position="938"/>
        <end position="974"/>
    </location>
</feature>
<protein>
    <recommendedName>
        <fullName evidence="5">Far1-related sequence 3</fullName>
    </recommendedName>
</protein>
<feature type="compositionally biased region" description="Polar residues" evidence="1">
    <location>
        <begin position="1384"/>
        <end position="1393"/>
    </location>
</feature>
<feature type="compositionally biased region" description="Low complexity" evidence="1">
    <location>
        <begin position="537"/>
        <end position="547"/>
    </location>
</feature>
<dbReference type="Proteomes" id="UP000796880">
    <property type="component" value="Unassembled WGS sequence"/>
</dbReference>
<evidence type="ECO:0000256" key="1">
    <source>
        <dbReference type="SAM" id="MobiDB-lite"/>
    </source>
</evidence>
<feature type="compositionally biased region" description="Basic and acidic residues" evidence="1">
    <location>
        <begin position="560"/>
        <end position="570"/>
    </location>
</feature>
<dbReference type="PANTHER" id="PTHR33870">
    <property type="entry name" value="CARDIOMYOPATHY-ASSOCIATED PROTEIN"/>
    <property type="match status" value="1"/>
</dbReference>
<dbReference type="EMBL" id="VOIH02000008">
    <property type="protein sequence ID" value="KAF3438819.1"/>
    <property type="molecule type" value="Genomic_DNA"/>
</dbReference>
<keyword evidence="4" id="KW-1185">Reference proteome</keyword>
<feature type="compositionally biased region" description="Low complexity" evidence="1">
    <location>
        <begin position="261"/>
        <end position="276"/>
    </location>
</feature>
<keyword evidence="2" id="KW-0812">Transmembrane</keyword>
<feature type="compositionally biased region" description="Basic and acidic residues" evidence="1">
    <location>
        <begin position="773"/>
        <end position="789"/>
    </location>
</feature>
<feature type="region of interest" description="Disordered" evidence="1">
    <location>
        <begin position="995"/>
        <end position="1014"/>
    </location>
</feature>
<comment type="caution">
    <text evidence="3">The sequence shown here is derived from an EMBL/GenBank/DDBJ whole genome shotgun (WGS) entry which is preliminary data.</text>
</comment>
<evidence type="ECO:0000313" key="3">
    <source>
        <dbReference type="EMBL" id="KAF3438819.1"/>
    </source>
</evidence>
<feature type="compositionally biased region" description="Basic and acidic residues" evidence="1">
    <location>
        <begin position="292"/>
        <end position="317"/>
    </location>
</feature>
<dbReference type="PANTHER" id="PTHR33870:SF4">
    <property type="entry name" value="CARDIOMYOPATHY-ASSOCIATED PROTEIN"/>
    <property type="match status" value="1"/>
</dbReference>
<sequence>MGLKLETRNRGRKFSIVLIRTCYRSVCNHPFLLGMVCTLIFLYRSFPFLFSLLVSASPVLVCTAVLLGTLLSFGQPNIPEIGKEEEENITHGIAAFRTGVSENDTIIVGRDESFFMGRDAGEKGDAVENSIEEASSMGNKVSKVEDDGGSIDNVPLVDEISQEIHTKKRLIEKVEREFKGFELEKNGRDNEEEMKVEGMLSDGQGVVDQHYLINEMGNNIPSIEVDNSPGVSVKDRLDSSLVGDGDDENDNSDDFNEDGSSDSGSDGAESSSPDASMADIIPMLDELHPLLETEAPRRHHLTHDESDAVSEQSHRSSDNSGESDEDIEIQGEVEEDGVDDNEDDEEAQGGKEDDSKSAIKWTEDDQKNLMDLGTSELERNQRLENLIARRRQRKSFKMMAEKNLIDLDSTDLPFNVAPIATTRRNPFDLPFDSNDNMGLPPIPGSAPSILLPRRNPFDLPYESNEEKPDLKGDSFEQEFTTFHQKDIFFRRHESFSVGPSSLGFPRHEKQDIKWRPVFIPERLASEGASYSSFQRQSSEVSDSKLSSVPDTESVSSGADPDEKILSEEDFSKEKELISDIYQASNLVEHGSSSSEDVVSGGAVQIEKREMENVEFEITLGEVDNHSESESSLSEAGEGANDVELNTSEIQLETEPAEEECSGRSSLSSLSEVDEKISGVENKDGSSSLEASGDHVNESVNSPQPSLRESEFQFMSGVVDENLPEEPVYDSSPPAVKKALSLSSISSDTQAEILEMVKPPPSEEMNVLFEDEESKVHGEIIEKDTYRSEEMSATSTSLHVVDGIPLGSGEVMETNENVSRAGSSGSGPVSDDQNGSMVSGSMAVRASVDSSSSLSDITSVEEGGINQEESPLYEQDHLRSSSLDVEIPVAVDHDEYNNLDSLASGDQISSEDLTISDLSTSKTGVLQEQVVRQEETVHLYEDQMHSSDSSEKRSLEEDMSKNRISHPEEDQVQSSSIYSEMQVVSAQVLSVQSNIPASAHQHTPHSNSSSPSLEGGQTSLVLEQVSVVNPSVYPSEIDHIEDHSVNEQENTLVEQEQLHPTNSDACIDASLPQGSDLKLALELEKDLSWSDKAMVEPCFDDHNVLNEPVITAAVPKGDSSINSDVREPAVKELTYLSSGTSDSALIPTDSPKYKSSLGELDLKGSMLDEIVNEEHSRVSEHYDFQREAHVLEENINDVDEIKEIDEGLLSELDTVGDFSVKTMDGESLHEELIPQEANAGSTNLGMLPSDSNLTQTNMELPVLEARSMNDIDMAFEKLHEGVDVEEVILPSVVEDQQVREESKDPMETTSDLQVVEARSLEDTHIALKQDSDVDVGEQPKLFDAKDGSAVGEKEVGPTQESESGSKGKESGTEEPKHDLHETSENPESSISSTGAKKDNADKATSGSSSSSS</sequence>
<feature type="region of interest" description="Disordered" evidence="1">
    <location>
        <begin position="292"/>
        <end position="374"/>
    </location>
</feature>
<organism evidence="3 4">
    <name type="scientific">Rhamnella rubrinervis</name>
    <dbReference type="NCBI Taxonomy" id="2594499"/>
    <lineage>
        <taxon>Eukaryota</taxon>
        <taxon>Viridiplantae</taxon>
        <taxon>Streptophyta</taxon>
        <taxon>Embryophyta</taxon>
        <taxon>Tracheophyta</taxon>
        <taxon>Spermatophyta</taxon>
        <taxon>Magnoliopsida</taxon>
        <taxon>eudicotyledons</taxon>
        <taxon>Gunneridae</taxon>
        <taxon>Pentapetalae</taxon>
        <taxon>rosids</taxon>
        <taxon>fabids</taxon>
        <taxon>Rosales</taxon>
        <taxon>Rhamnaceae</taxon>
        <taxon>rhamnoid group</taxon>
        <taxon>Rhamneae</taxon>
        <taxon>Rhamnella</taxon>
    </lineage>
</organism>
<feature type="compositionally biased region" description="Basic and acidic residues" evidence="1">
    <location>
        <begin position="672"/>
        <end position="683"/>
    </location>
</feature>
<accession>A0A8K0GUI0</accession>
<feature type="compositionally biased region" description="Low complexity" evidence="1">
    <location>
        <begin position="629"/>
        <end position="639"/>
    </location>
</feature>
<dbReference type="OrthoDB" id="1908091at2759"/>
<feature type="region of interest" description="Disordered" evidence="1">
    <location>
        <begin position="768"/>
        <end position="878"/>
    </location>
</feature>
<reference evidence="3" key="1">
    <citation type="submission" date="2020-03" db="EMBL/GenBank/DDBJ databases">
        <title>A high-quality chromosome-level genome assembly of a woody plant with both climbing and erect habits, Rhamnella rubrinervis.</title>
        <authorList>
            <person name="Lu Z."/>
            <person name="Yang Y."/>
            <person name="Zhu X."/>
            <person name="Sun Y."/>
        </authorList>
    </citation>
    <scope>NUCLEOTIDE SEQUENCE</scope>
    <source>
        <strain evidence="3">BYM</strain>
        <tissue evidence="3">Leaf</tissue>
    </source>
</reference>
<feature type="region of interest" description="Disordered" evidence="1">
    <location>
        <begin position="441"/>
        <end position="472"/>
    </location>
</feature>
<feature type="compositionally biased region" description="Basic and acidic residues" evidence="1">
    <location>
        <begin position="1362"/>
        <end position="1382"/>
    </location>
</feature>
<feature type="region of interest" description="Disordered" evidence="1">
    <location>
        <begin position="527"/>
        <end position="570"/>
    </location>
</feature>
<evidence type="ECO:0000256" key="2">
    <source>
        <dbReference type="SAM" id="Phobius"/>
    </source>
</evidence>
<proteinExistence type="predicted"/>
<feature type="compositionally biased region" description="Polar residues" evidence="1">
    <location>
        <begin position="697"/>
        <end position="706"/>
    </location>
</feature>
<feature type="region of interest" description="Disordered" evidence="1">
    <location>
        <begin position="223"/>
        <end position="276"/>
    </location>
</feature>
<evidence type="ECO:0008006" key="5">
    <source>
        <dbReference type="Google" id="ProtNLM"/>
    </source>
</evidence>
<feature type="region of interest" description="Disordered" evidence="1">
    <location>
        <begin position="619"/>
        <end position="708"/>
    </location>
</feature>
<feature type="compositionally biased region" description="Acidic residues" evidence="1">
    <location>
        <begin position="321"/>
        <end position="347"/>
    </location>
</feature>
<name>A0A8K0GUI0_9ROSA</name>
<gene>
    <name evidence="3" type="ORF">FNV43_RR17094</name>
</gene>
<feature type="compositionally biased region" description="Polar residues" evidence="1">
    <location>
        <begin position="813"/>
        <end position="838"/>
    </location>
</feature>
<feature type="compositionally biased region" description="Basic and acidic residues" evidence="1">
    <location>
        <begin position="938"/>
        <end position="968"/>
    </location>
</feature>
<feature type="compositionally biased region" description="Basic and acidic residues" evidence="1">
    <location>
        <begin position="1295"/>
        <end position="1305"/>
    </location>
</feature>
<evidence type="ECO:0000313" key="4">
    <source>
        <dbReference type="Proteomes" id="UP000796880"/>
    </source>
</evidence>
<feature type="compositionally biased region" description="Acidic residues" evidence="1">
    <location>
        <begin position="244"/>
        <end position="260"/>
    </location>
</feature>
<feature type="region of interest" description="Disordered" evidence="1">
    <location>
        <begin position="1292"/>
        <end position="1311"/>
    </location>
</feature>